<dbReference type="Gene3D" id="3.90.1150.10">
    <property type="entry name" value="Aspartate Aminotransferase, domain 1"/>
    <property type="match status" value="1"/>
</dbReference>
<keyword evidence="1 4" id="KW-0663">Pyridoxal phosphate</keyword>
<keyword evidence="6" id="KW-0808">Transferase</keyword>
<dbReference type="GO" id="GO:0008483">
    <property type="term" value="F:transaminase activity"/>
    <property type="evidence" value="ECO:0007669"/>
    <property type="project" value="UniProtKB-KW"/>
</dbReference>
<evidence type="ECO:0000256" key="5">
    <source>
        <dbReference type="RuleBase" id="RU004508"/>
    </source>
</evidence>
<dbReference type="SUPFAM" id="SSF53383">
    <property type="entry name" value="PLP-dependent transferases"/>
    <property type="match status" value="1"/>
</dbReference>
<keyword evidence="6" id="KW-0032">Aminotransferase</keyword>
<evidence type="ECO:0000256" key="3">
    <source>
        <dbReference type="PIRSR" id="PIRSR000390-1"/>
    </source>
</evidence>
<dbReference type="Proteomes" id="UP000662783">
    <property type="component" value="Chromosome"/>
</dbReference>
<comment type="similarity">
    <text evidence="2 5">Belongs to the DegT/DnrJ/EryC1 family.</text>
</comment>
<evidence type="ECO:0000313" key="7">
    <source>
        <dbReference type="Proteomes" id="UP000662783"/>
    </source>
</evidence>
<dbReference type="PANTHER" id="PTHR30244">
    <property type="entry name" value="TRANSAMINASE"/>
    <property type="match status" value="1"/>
</dbReference>
<gene>
    <name evidence="6" type="ORF">JR347_16590</name>
</gene>
<dbReference type="Pfam" id="PF01041">
    <property type="entry name" value="DegT_DnrJ_EryC1"/>
    <property type="match status" value="1"/>
</dbReference>
<dbReference type="InterPro" id="IPR000653">
    <property type="entry name" value="DegT/StrS_aminotransferase"/>
</dbReference>
<reference evidence="6" key="1">
    <citation type="submission" date="2021-02" db="EMBL/GenBank/DDBJ databases">
        <title>Fulvivirga sp. S481 isolated from sea water.</title>
        <authorList>
            <person name="Bae S.S."/>
            <person name="Baek K."/>
        </authorList>
    </citation>
    <scope>NUCLEOTIDE SEQUENCE</scope>
    <source>
        <strain evidence="6">S481</strain>
    </source>
</reference>
<accession>A0A974WKS3</accession>
<feature type="modified residue" description="N6-(pyridoxal phosphate)lysine" evidence="4">
    <location>
        <position position="185"/>
    </location>
</feature>
<proteinExistence type="inferred from homology"/>
<dbReference type="GO" id="GO:0000271">
    <property type="term" value="P:polysaccharide biosynthetic process"/>
    <property type="evidence" value="ECO:0007669"/>
    <property type="project" value="TreeGrafter"/>
</dbReference>
<dbReference type="KEGG" id="fuv:JR347_16590"/>
<evidence type="ECO:0000256" key="4">
    <source>
        <dbReference type="PIRSR" id="PIRSR000390-2"/>
    </source>
</evidence>
<dbReference type="Gene3D" id="3.40.640.10">
    <property type="entry name" value="Type I PLP-dependent aspartate aminotransferase-like (Major domain)"/>
    <property type="match status" value="1"/>
</dbReference>
<dbReference type="PANTHER" id="PTHR30244:SF36">
    <property type="entry name" value="3-OXO-GLUCOSE-6-PHOSPHATE:GLUTAMATE AMINOTRANSFERASE"/>
    <property type="match status" value="1"/>
</dbReference>
<dbReference type="RefSeq" id="WP_205721701.1">
    <property type="nucleotide sequence ID" value="NZ_CP070608.1"/>
</dbReference>
<keyword evidence="7" id="KW-1185">Reference proteome</keyword>
<organism evidence="6 7">
    <name type="scientific">Fulvivirga lutea</name>
    <dbReference type="NCBI Taxonomy" id="2810512"/>
    <lineage>
        <taxon>Bacteria</taxon>
        <taxon>Pseudomonadati</taxon>
        <taxon>Bacteroidota</taxon>
        <taxon>Cytophagia</taxon>
        <taxon>Cytophagales</taxon>
        <taxon>Fulvivirgaceae</taxon>
        <taxon>Fulvivirga</taxon>
    </lineage>
</organism>
<dbReference type="InterPro" id="IPR015421">
    <property type="entry name" value="PyrdxlP-dep_Trfase_major"/>
</dbReference>
<evidence type="ECO:0000313" key="6">
    <source>
        <dbReference type="EMBL" id="QSE97188.1"/>
    </source>
</evidence>
<name>A0A974WKS3_9BACT</name>
<dbReference type="InterPro" id="IPR015424">
    <property type="entry name" value="PyrdxlP-dep_Trfase"/>
</dbReference>
<dbReference type="GO" id="GO:0030170">
    <property type="term" value="F:pyridoxal phosphate binding"/>
    <property type="evidence" value="ECO:0007669"/>
    <property type="project" value="TreeGrafter"/>
</dbReference>
<evidence type="ECO:0000256" key="2">
    <source>
        <dbReference type="ARBA" id="ARBA00037999"/>
    </source>
</evidence>
<dbReference type="CDD" id="cd00616">
    <property type="entry name" value="AHBA_syn"/>
    <property type="match status" value="1"/>
</dbReference>
<dbReference type="PIRSF" id="PIRSF000390">
    <property type="entry name" value="PLP_StrS"/>
    <property type="match status" value="1"/>
</dbReference>
<dbReference type="InterPro" id="IPR015422">
    <property type="entry name" value="PyrdxlP-dep_Trfase_small"/>
</dbReference>
<dbReference type="AlphaFoldDB" id="A0A974WKS3"/>
<feature type="active site" description="Proton acceptor" evidence="3">
    <location>
        <position position="185"/>
    </location>
</feature>
<sequence length="360" mass="39359">MIPFANPSLRFQQFENRLNQSFSEVLNSGQLILGNQVEKFESNFSQYIGTNYCIGVNSCTDAITLSLKASNINSGDEVITTGLTAPATAIGIINSGATPVIVDIENNTHCIDINAIEDAISEKTKAIIPVHLHGFPADMPAIKEIAKNHNLIVIEDCAQAHGATINGQKVGSIGHFGVFSFYPTKNLGCPGDGGAISTNDVRAAEYIKTLRNYGIKDNRITNTGLNSRLDEVQAAILGVLLPELNDHNATRRMYARKYIAELESMDITLPVSSEDAVYHQFVIKVKNRDRVRQQLLGMGIATGIHYDKSLKYHPALANYCKELPIAHKACNEMISLPIQPEILDNHFDEIISALKTVLVG</sequence>
<protein>
    <submittedName>
        <fullName evidence="6">DegT/DnrJ/EryC1/StrS family aminotransferase</fullName>
    </submittedName>
</protein>
<evidence type="ECO:0000256" key="1">
    <source>
        <dbReference type="ARBA" id="ARBA00022898"/>
    </source>
</evidence>
<dbReference type="EMBL" id="CP070608">
    <property type="protein sequence ID" value="QSE97188.1"/>
    <property type="molecule type" value="Genomic_DNA"/>
</dbReference>